<accession>A0A816CT65</accession>
<feature type="compositionally biased region" description="Gly residues" evidence="1">
    <location>
        <begin position="375"/>
        <end position="393"/>
    </location>
</feature>
<protein>
    <submittedName>
        <fullName evidence="2">Uncharacterized protein</fullName>
    </submittedName>
</protein>
<dbReference type="Proteomes" id="UP000663855">
    <property type="component" value="Unassembled WGS sequence"/>
</dbReference>
<organism evidence="2 3">
    <name type="scientific">Rotaria magnacalcarata</name>
    <dbReference type="NCBI Taxonomy" id="392030"/>
    <lineage>
        <taxon>Eukaryota</taxon>
        <taxon>Metazoa</taxon>
        <taxon>Spiralia</taxon>
        <taxon>Gnathifera</taxon>
        <taxon>Rotifera</taxon>
        <taxon>Eurotatoria</taxon>
        <taxon>Bdelloidea</taxon>
        <taxon>Philodinida</taxon>
        <taxon>Philodinidae</taxon>
        <taxon>Rotaria</taxon>
    </lineage>
</organism>
<name>A0A816CT65_9BILA</name>
<dbReference type="EMBL" id="CAJNOV010018871">
    <property type="protein sequence ID" value="CAF1625116.1"/>
    <property type="molecule type" value="Genomic_DNA"/>
</dbReference>
<feature type="region of interest" description="Disordered" evidence="1">
    <location>
        <begin position="372"/>
        <end position="400"/>
    </location>
</feature>
<comment type="caution">
    <text evidence="2">The sequence shown here is derived from an EMBL/GenBank/DDBJ whole genome shotgun (WGS) entry which is preliminary data.</text>
</comment>
<evidence type="ECO:0000313" key="3">
    <source>
        <dbReference type="Proteomes" id="UP000663855"/>
    </source>
</evidence>
<reference evidence="2" key="1">
    <citation type="submission" date="2021-02" db="EMBL/GenBank/DDBJ databases">
        <authorList>
            <person name="Nowell W R."/>
        </authorList>
    </citation>
    <scope>NUCLEOTIDE SEQUENCE</scope>
</reference>
<evidence type="ECO:0000313" key="2">
    <source>
        <dbReference type="EMBL" id="CAF1625116.1"/>
    </source>
</evidence>
<gene>
    <name evidence="2" type="ORF">CJN711_LOCUS38550</name>
</gene>
<sequence length="931" mass="106747">MFVAEVETTISDAVCEQRLNLQKMKQLIFKELHVGEQPNVADVKLVETYYIKVLLECARMEVEQCFDACCEKKYFVNNFARHSDKIMTIGDIKVICESEYYVTQLELYSNLIDAYDLASFITNLKADLWRKILEVAKDGFKELEMLHYLTVCFQMNMISPAVQTKLVEFKNGLAAQSRPGRYLRVLMKTIPTVENSTSQQLQKFLRSVKYLESDYLFLETQLLSLINFYLKPIEISIENLGNRSIVEIIGGIIYVPKIVPKIEQILQDEGREKRIDEVRFIALYMLDIDYDLKNSHWHGFNILVMAAKVNVSKKCEWNLSGVSSRKYYEKASSGSSCGNDGQDGKDGYCGESSGNVMILAEEMHNAHNLTVTLNGGDGSGGQEGGDGANGQDGTGTTMSELKKEYPSPIHLSLNQDVATLFNKISSKGKGSKGEQGGRGGLNGLGGDRGFQGECFVVSKENKSFPVHIKRAKGSKGQNAKPDRTGEYGKNGWDVGYTDYVYWTRADEFGAGHNQRLTMNYSASSSDRVYCGYRYDALGSSACYTTIKASMLEHRKLADSEKLREIRKEGKRRKEAVATRKNVMRQKAMEKTYGKYFETGDCLMKTVAEMRAENMMNFNMMHRKAKQAFEEVESLKERSREKVGTYRIYEVTKKDKAVRKQNNPGDAFVWIELCDEEFSIDELGKGERHFNNFRTQRTFEIAEISWIPRKFGLARFCGITNDAYQLEINQNMNLNRDFNSEKYLKISEQSYSDLEWLGEFQDETLQNRNIEDTFHDLCQYRLSTSDLNIVEANYSKLVSIKMGTETLEEFLSSWQTDDNQSFTKLSTLKGNKTEWEKVLEVFHCFGKYNLKSEVLKNNVPLYDEKELKKENDLLKYLFGLWNSLYTLKTTNTTLAKMIEWLIIENGNFKNPPSQIQEYLKLEKNSLMRNQTH</sequence>
<evidence type="ECO:0000256" key="1">
    <source>
        <dbReference type="SAM" id="MobiDB-lite"/>
    </source>
</evidence>
<dbReference type="AlphaFoldDB" id="A0A816CT65"/>
<proteinExistence type="predicted"/>